<protein>
    <submittedName>
        <fullName evidence="1">Uncharacterized protein</fullName>
    </submittedName>
</protein>
<gene>
    <name evidence="1" type="ORF">OCBIM_22003079mg</name>
</gene>
<accession>A0A0L8FZX1</accession>
<proteinExistence type="predicted"/>
<name>A0A0L8FZX1_OCTBM</name>
<dbReference type="AlphaFoldDB" id="A0A0L8FZX1"/>
<feature type="non-terminal residue" evidence="1">
    <location>
        <position position="1"/>
    </location>
</feature>
<organism evidence="1">
    <name type="scientific">Octopus bimaculoides</name>
    <name type="common">California two-spotted octopus</name>
    <dbReference type="NCBI Taxonomy" id="37653"/>
    <lineage>
        <taxon>Eukaryota</taxon>
        <taxon>Metazoa</taxon>
        <taxon>Spiralia</taxon>
        <taxon>Lophotrochozoa</taxon>
        <taxon>Mollusca</taxon>
        <taxon>Cephalopoda</taxon>
        <taxon>Coleoidea</taxon>
        <taxon>Octopodiformes</taxon>
        <taxon>Octopoda</taxon>
        <taxon>Incirrata</taxon>
        <taxon>Octopodidae</taxon>
        <taxon>Octopus</taxon>
    </lineage>
</organism>
<reference evidence="1" key="1">
    <citation type="submission" date="2015-07" db="EMBL/GenBank/DDBJ databases">
        <title>MeaNS - Measles Nucleotide Surveillance Program.</title>
        <authorList>
            <person name="Tran T."/>
            <person name="Druce J."/>
        </authorList>
    </citation>
    <scope>NUCLEOTIDE SEQUENCE</scope>
    <source>
        <strain evidence="1">UCB-OBI-ISO-001</strain>
        <tissue evidence="1">Gonad</tissue>
    </source>
</reference>
<evidence type="ECO:0000313" key="1">
    <source>
        <dbReference type="EMBL" id="KOF70316.1"/>
    </source>
</evidence>
<sequence length="825" mass="91798">NTTVTPHNTTDITLSPYGTIASLHKASVTSHKTSLSQYATSITQYIHHVGVDTTYYTSTTDKITAVLQKPYVILHRNFTTLHSINSTIYTMISSLQNITATLQTTTLEIQTESTVPLSSLATITSTGHSKNETVHSVAAVQYMMSRISKNISTPLWATNVVLDTSIVTSHSTTTTPFTPLVSLDTKPSLHYRVTVPTYSVTFSRFIKVLEITAYRSSSSVSVHLITATSYVQTAPQQTTTDNMLHILTADIYTVTKVQRSMLHTATVVMYILSSPHSTDGVLDALTIPQHTTSPTDTLYILNVTPYTMIKMPDAPLYKPTTILDTTPALHQPVSIILHLSKVTLFNRTTLQTIIAYPESKTLYNTTVTSSTNITVQDTISSTQYRMSIALLTTNLTLHIGTEIPNSTTTSQPTQIETVTTETLDATIVTSDSSATITSYDTMSVISNTTNVTIFTKEVTLHKITAGNLKAIIKFLATGPVSLETTFVLSLEQTMVPDDFYDDQTNMLTTSKAESSSYISVLIYDSDIEKLRTVTRKGFTGISTVEMDYLVVSASDIMYTDKLETLIQNNITDKFTLTTCSHRKTNTIFKLATIKMTDPFDFKQQKDILITPSRKLGFVSPKQQIHLTVLQKQMTSSLTVAKKETEFYTSKLLYVTKFPSTQREKEIPEKYREVKTGTKQEIEFHVSGIFSMPFKRKKIEILSVTPTLKLQTSKHFMTSYFKPMFSKLQTFQTSSQRETEPSTTKFSITYISTIPPESNKTSLSASYHPNHSVIILTDELKRTLATKFQISSLPATKSAVFTALASDIVTDSLERKESRTVKGQFQ</sequence>
<feature type="non-terminal residue" evidence="1">
    <location>
        <position position="825"/>
    </location>
</feature>
<dbReference type="STRING" id="37653.A0A0L8FZX1"/>
<dbReference type="EMBL" id="KQ424877">
    <property type="protein sequence ID" value="KOF70316.1"/>
    <property type="molecule type" value="Genomic_DNA"/>
</dbReference>